<dbReference type="EMBL" id="KV907514">
    <property type="protein sequence ID" value="OOF90799.1"/>
    <property type="molecule type" value="Genomic_DNA"/>
</dbReference>
<accession>A0A1R3R8J7</accession>
<dbReference type="Proteomes" id="UP000188318">
    <property type="component" value="Unassembled WGS sequence"/>
</dbReference>
<keyword evidence="1" id="KW-1133">Transmembrane helix</keyword>
<keyword evidence="1" id="KW-0812">Transmembrane</keyword>
<evidence type="ECO:0000313" key="2">
    <source>
        <dbReference type="EMBL" id="OOF90799.1"/>
    </source>
</evidence>
<feature type="non-terminal residue" evidence="2">
    <location>
        <position position="55"/>
    </location>
</feature>
<protein>
    <submittedName>
        <fullName evidence="2">Uncharacterized protein</fullName>
    </submittedName>
</protein>
<feature type="transmembrane region" description="Helical" evidence="1">
    <location>
        <begin position="18"/>
        <end position="37"/>
    </location>
</feature>
<sequence>SFFHRFANFFIPVYLAPAVPYVFISLSTSILTTYLVVLGNRIFTIASPLNLPANP</sequence>
<dbReference type="AlphaFoldDB" id="A0A1R3R8J7"/>
<proteinExistence type="predicted"/>
<reference evidence="3" key="1">
    <citation type="journal article" date="2017" name="Genome Biol.">
        <title>Comparative genomics reveals high biological diversity and specific adaptations in the industrially and medically important fungal genus Aspergillus.</title>
        <authorList>
            <person name="de Vries R.P."/>
            <person name="Riley R."/>
            <person name="Wiebenga A."/>
            <person name="Aguilar-Osorio G."/>
            <person name="Amillis S."/>
            <person name="Uchima C.A."/>
            <person name="Anderluh G."/>
            <person name="Asadollahi M."/>
            <person name="Askin M."/>
            <person name="Barry K."/>
            <person name="Battaglia E."/>
            <person name="Bayram O."/>
            <person name="Benocci T."/>
            <person name="Braus-Stromeyer S.A."/>
            <person name="Caldana C."/>
            <person name="Canovas D."/>
            <person name="Cerqueira G.C."/>
            <person name="Chen F."/>
            <person name="Chen W."/>
            <person name="Choi C."/>
            <person name="Clum A."/>
            <person name="Dos Santos R.A."/>
            <person name="Damasio A.R."/>
            <person name="Diallinas G."/>
            <person name="Emri T."/>
            <person name="Fekete E."/>
            <person name="Flipphi M."/>
            <person name="Freyberg S."/>
            <person name="Gallo A."/>
            <person name="Gournas C."/>
            <person name="Habgood R."/>
            <person name="Hainaut M."/>
            <person name="Harispe M.L."/>
            <person name="Henrissat B."/>
            <person name="Hilden K.S."/>
            <person name="Hope R."/>
            <person name="Hossain A."/>
            <person name="Karabika E."/>
            <person name="Karaffa L."/>
            <person name="Karanyi Z."/>
            <person name="Krasevec N."/>
            <person name="Kuo A."/>
            <person name="Kusch H."/>
            <person name="LaButti K."/>
            <person name="Lagendijk E.L."/>
            <person name="Lapidus A."/>
            <person name="Levasseur A."/>
            <person name="Lindquist E."/>
            <person name="Lipzen A."/>
            <person name="Logrieco A.F."/>
            <person name="MacCabe A."/>
            <person name="Maekelae M.R."/>
            <person name="Malavazi I."/>
            <person name="Melin P."/>
            <person name="Meyer V."/>
            <person name="Mielnichuk N."/>
            <person name="Miskei M."/>
            <person name="Molnar A.P."/>
            <person name="Mule G."/>
            <person name="Ngan C.Y."/>
            <person name="Orejas M."/>
            <person name="Orosz E."/>
            <person name="Ouedraogo J.P."/>
            <person name="Overkamp K.M."/>
            <person name="Park H.-S."/>
            <person name="Perrone G."/>
            <person name="Piumi F."/>
            <person name="Punt P.J."/>
            <person name="Ram A.F."/>
            <person name="Ramon A."/>
            <person name="Rauscher S."/>
            <person name="Record E."/>
            <person name="Riano-Pachon D.M."/>
            <person name="Robert V."/>
            <person name="Roehrig J."/>
            <person name="Ruller R."/>
            <person name="Salamov A."/>
            <person name="Salih N.S."/>
            <person name="Samson R.A."/>
            <person name="Sandor E."/>
            <person name="Sanguinetti M."/>
            <person name="Schuetze T."/>
            <person name="Sepcic K."/>
            <person name="Shelest E."/>
            <person name="Sherlock G."/>
            <person name="Sophianopoulou V."/>
            <person name="Squina F.M."/>
            <person name="Sun H."/>
            <person name="Susca A."/>
            <person name="Todd R.B."/>
            <person name="Tsang A."/>
            <person name="Unkles S.E."/>
            <person name="van de Wiele N."/>
            <person name="van Rossen-Uffink D."/>
            <person name="Oliveira J.V."/>
            <person name="Vesth T.C."/>
            <person name="Visser J."/>
            <person name="Yu J.-H."/>
            <person name="Zhou M."/>
            <person name="Andersen M.R."/>
            <person name="Archer D.B."/>
            <person name="Baker S.E."/>
            <person name="Benoit I."/>
            <person name="Brakhage A.A."/>
            <person name="Braus G.H."/>
            <person name="Fischer R."/>
            <person name="Frisvad J.C."/>
            <person name="Goldman G.H."/>
            <person name="Houbraken J."/>
            <person name="Oakley B."/>
            <person name="Pocsi I."/>
            <person name="Scazzocchio C."/>
            <person name="Seiboth B."/>
            <person name="vanKuyk P.A."/>
            <person name="Wortman J."/>
            <person name="Dyer P.S."/>
            <person name="Grigoriev I.V."/>
        </authorList>
    </citation>
    <scope>NUCLEOTIDE SEQUENCE [LARGE SCALE GENOMIC DNA]</scope>
    <source>
        <strain evidence="3">ITEM 5010</strain>
    </source>
</reference>
<feature type="non-terminal residue" evidence="2">
    <location>
        <position position="1"/>
    </location>
</feature>
<name>A0A1R3R8J7_ASPC5</name>
<dbReference type="VEuPathDB" id="FungiDB:ASPCADRAFT_156025"/>
<evidence type="ECO:0000313" key="3">
    <source>
        <dbReference type="Proteomes" id="UP000188318"/>
    </source>
</evidence>
<organism evidence="2 3">
    <name type="scientific">Aspergillus carbonarius (strain ITEM 5010)</name>
    <dbReference type="NCBI Taxonomy" id="602072"/>
    <lineage>
        <taxon>Eukaryota</taxon>
        <taxon>Fungi</taxon>
        <taxon>Dikarya</taxon>
        <taxon>Ascomycota</taxon>
        <taxon>Pezizomycotina</taxon>
        <taxon>Eurotiomycetes</taxon>
        <taxon>Eurotiomycetidae</taxon>
        <taxon>Eurotiales</taxon>
        <taxon>Aspergillaceae</taxon>
        <taxon>Aspergillus</taxon>
        <taxon>Aspergillus subgen. Circumdati</taxon>
    </lineage>
</organism>
<evidence type="ECO:0000256" key="1">
    <source>
        <dbReference type="SAM" id="Phobius"/>
    </source>
</evidence>
<keyword evidence="1" id="KW-0472">Membrane</keyword>
<gene>
    <name evidence="2" type="ORF">ASPCADRAFT_156025</name>
</gene>
<keyword evidence="3" id="KW-1185">Reference proteome</keyword>